<evidence type="ECO:0000313" key="2">
    <source>
        <dbReference type="Proteomes" id="UP001302120"/>
    </source>
</evidence>
<name>A0ABU5UC70_9CYAN</name>
<dbReference type="RefSeq" id="WP_323195264.1">
    <property type="nucleotide sequence ID" value="NZ_JAYGHG010000006.1"/>
</dbReference>
<evidence type="ECO:0000313" key="1">
    <source>
        <dbReference type="EMBL" id="MEA5580923.1"/>
    </source>
</evidence>
<organism evidence="1 2">
    <name type="scientific">Nodularia harveyana UHCC-0300</name>
    <dbReference type="NCBI Taxonomy" id="2974287"/>
    <lineage>
        <taxon>Bacteria</taxon>
        <taxon>Bacillati</taxon>
        <taxon>Cyanobacteriota</taxon>
        <taxon>Cyanophyceae</taxon>
        <taxon>Nostocales</taxon>
        <taxon>Nodulariaceae</taxon>
        <taxon>Nodularia</taxon>
    </lineage>
</organism>
<accession>A0ABU5UC70</accession>
<sequence>MYQKNSLAATASVLALKFSLGACVTEKASEISGDTATSVDFDPSDVAMTDKARSF</sequence>
<protein>
    <submittedName>
        <fullName evidence="1">Uncharacterized protein</fullName>
    </submittedName>
</protein>
<keyword evidence="2" id="KW-1185">Reference proteome</keyword>
<proteinExistence type="predicted"/>
<dbReference type="Proteomes" id="UP001302120">
    <property type="component" value="Unassembled WGS sequence"/>
</dbReference>
<dbReference type="EMBL" id="JAYGHG010000006">
    <property type="protein sequence ID" value="MEA5580923.1"/>
    <property type="molecule type" value="Genomic_DNA"/>
</dbReference>
<gene>
    <name evidence="1" type="ORF">VB620_06165</name>
</gene>
<reference evidence="1 2" key="1">
    <citation type="submission" date="2023-12" db="EMBL/GenBank/DDBJ databases">
        <title>Baltic Sea Cyanobacteria.</title>
        <authorList>
            <person name="Delbaje E."/>
            <person name="Fewer D.P."/>
            <person name="Shishido T.K."/>
        </authorList>
    </citation>
    <scope>NUCLEOTIDE SEQUENCE [LARGE SCALE GENOMIC DNA]</scope>
    <source>
        <strain evidence="1 2">UHCC-0300</strain>
    </source>
</reference>
<comment type="caution">
    <text evidence="1">The sequence shown here is derived from an EMBL/GenBank/DDBJ whole genome shotgun (WGS) entry which is preliminary data.</text>
</comment>